<dbReference type="Proteomes" id="UP000708208">
    <property type="component" value="Unassembled WGS sequence"/>
</dbReference>
<organism evidence="2 3">
    <name type="scientific">Allacma fusca</name>
    <dbReference type="NCBI Taxonomy" id="39272"/>
    <lineage>
        <taxon>Eukaryota</taxon>
        <taxon>Metazoa</taxon>
        <taxon>Ecdysozoa</taxon>
        <taxon>Arthropoda</taxon>
        <taxon>Hexapoda</taxon>
        <taxon>Collembola</taxon>
        <taxon>Symphypleona</taxon>
        <taxon>Sminthuridae</taxon>
        <taxon>Allacma</taxon>
    </lineage>
</organism>
<evidence type="ECO:0000313" key="3">
    <source>
        <dbReference type="Proteomes" id="UP000708208"/>
    </source>
</evidence>
<accession>A0A8J2L0S6</accession>
<proteinExistence type="predicted"/>
<sequence>NSAEAGPPVVAAAVQACIDDELPGPSRGKQPSSSAKVNEIALRASPMANKRNPKEGAKQGKNQNRRAARQAAEIDQEVGESPKMQG</sequence>
<feature type="non-terminal residue" evidence="2">
    <location>
        <position position="1"/>
    </location>
</feature>
<dbReference type="AlphaFoldDB" id="A0A8J2L0S6"/>
<evidence type="ECO:0000256" key="1">
    <source>
        <dbReference type="SAM" id="MobiDB-lite"/>
    </source>
</evidence>
<feature type="region of interest" description="Disordered" evidence="1">
    <location>
        <begin position="20"/>
        <end position="86"/>
    </location>
</feature>
<reference evidence="2" key="1">
    <citation type="submission" date="2021-06" db="EMBL/GenBank/DDBJ databases">
        <authorList>
            <person name="Hodson N. C."/>
            <person name="Mongue J. A."/>
            <person name="Jaron S. K."/>
        </authorList>
    </citation>
    <scope>NUCLEOTIDE SEQUENCE</scope>
</reference>
<evidence type="ECO:0000313" key="2">
    <source>
        <dbReference type="EMBL" id="CAG7826817.1"/>
    </source>
</evidence>
<keyword evidence="3" id="KW-1185">Reference proteome</keyword>
<gene>
    <name evidence="2" type="ORF">AFUS01_LOCUS36852</name>
</gene>
<dbReference type="EMBL" id="CAJVCH010541242">
    <property type="protein sequence ID" value="CAG7826817.1"/>
    <property type="molecule type" value="Genomic_DNA"/>
</dbReference>
<protein>
    <submittedName>
        <fullName evidence="2">Uncharacterized protein</fullName>
    </submittedName>
</protein>
<comment type="caution">
    <text evidence="2">The sequence shown here is derived from an EMBL/GenBank/DDBJ whole genome shotgun (WGS) entry which is preliminary data.</text>
</comment>
<name>A0A8J2L0S6_9HEXA</name>